<dbReference type="Proteomes" id="UP000241595">
    <property type="component" value="Unassembled WGS sequence"/>
</dbReference>
<gene>
    <name evidence="1" type="ORF">MTAB308_5573</name>
</gene>
<dbReference type="RefSeq" id="WP_077104098.1">
    <property type="nucleotide sequence ID" value="NZ_LT717701.1"/>
</dbReference>
<reference evidence="1 2" key="1">
    <citation type="submission" date="2017-01" db="EMBL/GenBank/DDBJ databases">
        <authorList>
            <consortium name="Urmite Genomes"/>
        </authorList>
    </citation>
    <scope>NUCLEOTIDE SEQUENCE [LARGE SCALE GENOMIC DNA]</scope>
    <source>
        <strain evidence="1 2">AB308</strain>
    </source>
</reference>
<proteinExistence type="predicted"/>
<dbReference type="AlphaFoldDB" id="A0A2U3NKI0"/>
<dbReference type="STRING" id="1841859.GCA_900157385_05575"/>
<accession>A0A2U3NKI0</accession>
<organism evidence="1 2">
    <name type="scientific">Mycobacterium terramassiliense</name>
    <dbReference type="NCBI Taxonomy" id="1841859"/>
    <lineage>
        <taxon>Bacteria</taxon>
        <taxon>Bacillati</taxon>
        <taxon>Actinomycetota</taxon>
        <taxon>Actinomycetes</taxon>
        <taxon>Mycobacteriales</taxon>
        <taxon>Mycobacteriaceae</taxon>
        <taxon>Mycobacterium</taxon>
    </lineage>
</organism>
<protein>
    <submittedName>
        <fullName evidence="1">Mycobacterium terramassiliense ORFan</fullName>
    </submittedName>
</protein>
<name>A0A2U3NKI0_9MYCO</name>
<evidence type="ECO:0000313" key="1">
    <source>
        <dbReference type="EMBL" id="SPM32047.1"/>
    </source>
</evidence>
<dbReference type="EMBL" id="FTRV01000017">
    <property type="protein sequence ID" value="SPM32047.1"/>
    <property type="molecule type" value="Genomic_DNA"/>
</dbReference>
<evidence type="ECO:0000313" key="2">
    <source>
        <dbReference type="Proteomes" id="UP000241595"/>
    </source>
</evidence>
<keyword evidence="2" id="KW-1185">Reference proteome</keyword>
<sequence>MNDESLPQGAIEAGEWQEYGFRDLIGTLHGPFRLYAYEDVSGAIPIRWEAILAEREEPEAFDAALLRQLAEHASAAADELDTLNGEGRRDDPAG</sequence>